<protein>
    <submittedName>
        <fullName evidence="1">Uncharacterized protein</fullName>
    </submittedName>
</protein>
<evidence type="ECO:0000313" key="2">
    <source>
        <dbReference type="Proteomes" id="UP000334340"/>
    </source>
</evidence>
<proteinExistence type="predicted"/>
<dbReference type="Proteomes" id="UP000334340">
    <property type="component" value="Unassembled WGS sequence"/>
</dbReference>
<gene>
    <name evidence="1" type="ORF">MELA_01517</name>
</gene>
<name>A0A564ZIG6_9BACT</name>
<reference evidence="1 2" key="1">
    <citation type="submission" date="2019-07" db="EMBL/GenBank/DDBJ databases">
        <authorList>
            <person name="Cremers G."/>
        </authorList>
    </citation>
    <scope>NUCLEOTIDE SEQUENCE [LARGE SCALE GENOMIC DNA]</scope>
</reference>
<dbReference type="AlphaFoldDB" id="A0A564ZIG6"/>
<keyword evidence="2" id="KW-1185">Reference proteome</keyword>
<sequence>MRTLPEYVRSAPELITKLIDITKLGYRYRLTV</sequence>
<organism evidence="1 2">
    <name type="scientific">Candidatus Methylomirabilis lanthanidiphila</name>
    <dbReference type="NCBI Taxonomy" id="2211376"/>
    <lineage>
        <taxon>Bacteria</taxon>
        <taxon>Candidatus Methylomirabilota</taxon>
        <taxon>Candidatus Methylomirabilia</taxon>
        <taxon>Candidatus Methylomirabilales</taxon>
        <taxon>Candidatus Methylomirabilaceae</taxon>
        <taxon>Candidatus Methylomirabilis</taxon>
    </lineage>
</organism>
<evidence type="ECO:0000313" key="1">
    <source>
        <dbReference type="EMBL" id="VUZ85141.1"/>
    </source>
</evidence>
<dbReference type="EMBL" id="CABIKM010000022">
    <property type="protein sequence ID" value="VUZ85141.1"/>
    <property type="molecule type" value="Genomic_DNA"/>
</dbReference>
<accession>A0A564ZIG6</accession>